<protein>
    <recommendedName>
        <fullName evidence="3">Polysaccharide biosynthesis protein C-terminal domain-containing protein</fullName>
    </recommendedName>
</protein>
<reference evidence="2" key="1">
    <citation type="journal article" date="2014" name="Front. Microbiol.">
        <title>High frequency of phylogenetically diverse reductive dehalogenase-homologous genes in deep subseafloor sedimentary metagenomes.</title>
        <authorList>
            <person name="Kawai M."/>
            <person name="Futagami T."/>
            <person name="Toyoda A."/>
            <person name="Takaki Y."/>
            <person name="Nishi S."/>
            <person name="Hori S."/>
            <person name="Arai W."/>
            <person name="Tsubouchi T."/>
            <person name="Morono Y."/>
            <person name="Uchiyama I."/>
            <person name="Ito T."/>
            <person name="Fujiyama A."/>
            <person name="Inagaki F."/>
            <person name="Takami H."/>
        </authorList>
    </citation>
    <scope>NUCLEOTIDE SEQUENCE</scope>
    <source>
        <strain evidence="2">Expedition CK06-06</strain>
    </source>
</reference>
<organism evidence="2">
    <name type="scientific">marine sediment metagenome</name>
    <dbReference type="NCBI Taxonomy" id="412755"/>
    <lineage>
        <taxon>unclassified sequences</taxon>
        <taxon>metagenomes</taxon>
        <taxon>ecological metagenomes</taxon>
    </lineage>
</organism>
<dbReference type="EMBL" id="BART01006374">
    <property type="protein sequence ID" value="GAG62356.1"/>
    <property type="molecule type" value="Genomic_DNA"/>
</dbReference>
<dbReference type="AlphaFoldDB" id="X1AR59"/>
<proteinExistence type="predicted"/>
<feature type="transmembrane region" description="Helical" evidence="1">
    <location>
        <begin position="24"/>
        <end position="48"/>
    </location>
</feature>
<keyword evidence="1" id="KW-0472">Membrane</keyword>
<keyword evidence="1" id="KW-1133">Transmembrane helix</keyword>
<sequence length="64" mass="7369">MCLLSFSGLGCAILLRYLEYNGSIIAVLGIITEMISMIICYFIFLNYFNPKKESEKPEIKKKKK</sequence>
<evidence type="ECO:0008006" key="3">
    <source>
        <dbReference type="Google" id="ProtNLM"/>
    </source>
</evidence>
<evidence type="ECO:0000313" key="2">
    <source>
        <dbReference type="EMBL" id="GAG62356.1"/>
    </source>
</evidence>
<gene>
    <name evidence="2" type="ORF">S01H4_14529</name>
</gene>
<name>X1AR59_9ZZZZ</name>
<evidence type="ECO:0000256" key="1">
    <source>
        <dbReference type="SAM" id="Phobius"/>
    </source>
</evidence>
<keyword evidence="1" id="KW-0812">Transmembrane</keyword>
<accession>X1AR59</accession>
<comment type="caution">
    <text evidence="2">The sequence shown here is derived from an EMBL/GenBank/DDBJ whole genome shotgun (WGS) entry which is preliminary data.</text>
</comment>